<organism evidence="13 14">
    <name type="scientific">Kingella kingae</name>
    <dbReference type="NCBI Taxonomy" id="504"/>
    <lineage>
        <taxon>Bacteria</taxon>
        <taxon>Pseudomonadati</taxon>
        <taxon>Pseudomonadota</taxon>
        <taxon>Betaproteobacteria</taxon>
        <taxon>Neisseriales</taxon>
        <taxon>Neisseriaceae</taxon>
        <taxon>Kingella</taxon>
    </lineage>
</organism>
<dbReference type="GeneID" id="93261354"/>
<evidence type="ECO:0000256" key="2">
    <source>
        <dbReference type="ARBA" id="ARBA00008445"/>
    </source>
</evidence>
<protein>
    <recommendedName>
        <fullName evidence="3 11">Protein-export membrane protein SecG</fullName>
    </recommendedName>
</protein>
<name>A0AAX2J081_KINKI</name>
<comment type="subcellular location">
    <subcellularLocation>
        <location evidence="1 11">Cell membrane</location>
        <topology evidence="1 11">Multi-pass membrane protein</topology>
    </subcellularLocation>
</comment>
<keyword evidence="4 11" id="KW-0813">Transport</keyword>
<dbReference type="Pfam" id="PF03840">
    <property type="entry name" value="SecG"/>
    <property type="match status" value="1"/>
</dbReference>
<gene>
    <name evidence="13" type="primary">secG</name>
    <name evidence="13" type="ORF">NCTC10529_00009</name>
</gene>
<dbReference type="RefSeq" id="WP_003787416.1">
    <property type="nucleotide sequence ID" value="NZ_CP091518.1"/>
</dbReference>
<dbReference type="GO" id="GO:0005886">
    <property type="term" value="C:plasma membrane"/>
    <property type="evidence" value="ECO:0007669"/>
    <property type="project" value="UniProtKB-SubCell"/>
</dbReference>
<evidence type="ECO:0000313" key="13">
    <source>
        <dbReference type="EMBL" id="SQH23868.1"/>
    </source>
</evidence>
<comment type="similarity">
    <text evidence="2 11">Belongs to the SecG family.</text>
</comment>
<evidence type="ECO:0000256" key="11">
    <source>
        <dbReference type="RuleBase" id="RU365087"/>
    </source>
</evidence>
<feature type="transmembrane region" description="Helical" evidence="11">
    <location>
        <begin position="7"/>
        <end position="25"/>
    </location>
</feature>
<keyword evidence="9 11" id="KW-0811">Translocation</keyword>
<sequence length="121" mass="12184">MEAFKTIIWIINIFSSLSIIILVLMQNGKGADAGASFGSGSGSAQGVFGSAGNANFLTRLTGICAAVFFASCLALSYVHSHSGKTGTLDFSDVQQTTTTQPATSTTTAPASVASPAASSAQ</sequence>
<accession>A0AAX2J081</accession>
<dbReference type="PANTHER" id="PTHR34182">
    <property type="entry name" value="PROTEIN-EXPORT MEMBRANE PROTEIN SECG"/>
    <property type="match status" value="1"/>
</dbReference>
<keyword evidence="8 11" id="KW-1133">Transmembrane helix</keyword>
<dbReference type="InterPro" id="IPR004692">
    <property type="entry name" value="SecG"/>
</dbReference>
<evidence type="ECO:0000256" key="3">
    <source>
        <dbReference type="ARBA" id="ARBA00017876"/>
    </source>
</evidence>
<evidence type="ECO:0000256" key="1">
    <source>
        <dbReference type="ARBA" id="ARBA00004651"/>
    </source>
</evidence>
<dbReference type="GO" id="GO:0015450">
    <property type="term" value="F:protein-transporting ATPase activity"/>
    <property type="evidence" value="ECO:0007669"/>
    <property type="project" value="UniProtKB-UniRule"/>
</dbReference>
<feature type="transmembrane region" description="Helical" evidence="11">
    <location>
        <begin position="56"/>
        <end position="78"/>
    </location>
</feature>
<feature type="region of interest" description="Disordered" evidence="12">
    <location>
        <begin position="94"/>
        <end position="121"/>
    </location>
</feature>
<dbReference type="PANTHER" id="PTHR34182:SF1">
    <property type="entry name" value="PROTEIN-EXPORT MEMBRANE PROTEIN SECG"/>
    <property type="match status" value="1"/>
</dbReference>
<dbReference type="GO" id="GO:0009306">
    <property type="term" value="P:protein secretion"/>
    <property type="evidence" value="ECO:0007669"/>
    <property type="project" value="UniProtKB-UniRule"/>
</dbReference>
<evidence type="ECO:0000256" key="4">
    <source>
        <dbReference type="ARBA" id="ARBA00022448"/>
    </source>
</evidence>
<keyword evidence="5 11" id="KW-1003">Cell membrane</keyword>
<dbReference type="EMBL" id="LS483426">
    <property type="protein sequence ID" value="SQH23868.1"/>
    <property type="molecule type" value="Genomic_DNA"/>
</dbReference>
<evidence type="ECO:0000256" key="7">
    <source>
        <dbReference type="ARBA" id="ARBA00022927"/>
    </source>
</evidence>
<dbReference type="Proteomes" id="UP000248598">
    <property type="component" value="Chromosome 1"/>
</dbReference>
<evidence type="ECO:0000256" key="6">
    <source>
        <dbReference type="ARBA" id="ARBA00022692"/>
    </source>
</evidence>
<evidence type="ECO:0000256" key="12">
    <source>
        <dbReference type="SAM" id="MobiDB-lite"/>
    </source>
</evidence>
<evidence type="ECO:0000256" key="9">
    <source>
        <dbReference type="ARBA" id="ARBA00023010"/>
    </source>
</evidence>
<evidence type="ECO:0000256" key="10">
    <source>
        <dbReference type="ARBA" id="ARBA00023136"/>
    </source>
</evidence>
<dbReference type="NCBIfam" id="TIGR00810">
    <property type="entry name" value="secG"/>
    <property type="match status" value="1"/>
</dbReference>
<keyword evidence="7 11" id="KW-0653">Protein transport</keyword>
<dbReference type="PRINTS" id="PR01651">
    <property type="entry name" value="SECGEXPORT"/>
</dbReference>
<comment type="function">
    <text evidence="11">Involved in protein export. Participates in an early event of protein translocation.</text>
</comment>
<evidence type="ECO:0000256" key="5">
    <source>
        <dbReference type="ARBA" id="ARBA00022475"/>
    </source>
</evidence>
<reference evidence="13 14" key="1">
    <citation type="submission" date="2018-06" db="EMBL/GenBank/DDBJ databases">
        <authorList>
            <consortium name="Pathogen Informatics"/>
            <person name="Doyle S."/>
        </authorList>
    </citation>
    <scope>NUCLEOTIDE SEQUENCE [LARGE SCALE GENOMIC DNA]</scope>
    <source>
        <strain evidence="13 14">NCTC10529</strain>
    </source>
</reference>
<proteinExistence type="inferred from homology"/>
<evidence type="ECO:0000313" key="14">
    <source>
        <dbReference type="Proteomes" id="UP000248598"/>
    </source>
</evidence>
<keyword evidence="10 11" id="KW-0472">Membrane</keyword>
<evidence type="ECO:0000256" key="8">
    <source>
        <dbReference type="ARBA" id="ARBA00022989"/>
    </source>
</evidence>
<dbReference type="GO" id="GO:0043952">
    <property type="term" value="P:protein transport by the Sec complex"/>
    <property type="evidence" value="ECO:0007669"/>
    <property type="project" value="TreeGrafter"/>
</dbReference>
<dbReference type="GO" id="GO:0065002">
    <property type="term" value="P:intracellular protein transmembrane transport"/>
    <property type="evidence" value="ECO:0007669"/>
    <property type="project" value="TreeGrafter"/>
</dbReference>
<keyword evidence="6 11" id="KW-0812">Transmembrane</keyword>
<dbReference type="AlphaFoldDB" id="A0AAX2J081"/>